<name>A0ABP9EQJ6_9GAMM</name>
<feature type="domain" description="Rhodanese" evidence="1">
    <location>
        <begin position="50"/>
        <end position="141"/>
    </location>
</feature>
<evidence type="ECO:0000313" key="3">
    <source>
        <dbReference type="Proteomes" id="UP001499988"/>
    </source>
</evidence>
<organism evidence="2 3">
    <name type="scientific">Ferrimonas pelagia</name>
    <dbReference type="NCBI Taxonomy" id="1177826"/>
    <lineage>
        <taxon>Bacteria</taxon>
        <taxon>Pseudomonadati</taxon>
        <taxon>Pseudomonadota</taxon>
        <taxon>Gammaproteobacteria</taxon>
        <taxon>Alteromonadales</taxon>
        <taxon>Ferrimonadaceae</taxon>
        <taxon>Ferrimonas</taxon>
    </lineage>
</organism>
<proteinExistence type="predicted"/>
<dbReference type="PROSITE" id="PS50206">
    <property type="entry name" value="RHODANESE_3"/>
    <property type="match status" value="1"/>
</dbReference>
<dbReference type="InterPro" id="IPR036873">
    <property type="entry name" value="Rhodanese-like_dom_sf"/>
</dbReference>
<dbReference type="PANTHER" id="PTHR43031:SF18">
    <property type="entry name" value="RHODANESE-RELATED SULFURTRANSFERASES"/>
    <property type="match status" value="1"/>
</dbReference>
<evidence type="ECO:0000259" key="1">
    <source>
        <dbReference type="PROSITE" id="PS50206"/>
    </source>
</evidence>
<dbReference type="EMBL" id="BAABJZ010000013">
    <property type="protein sequence ID" value="GAA4878500.1"/>
    <property type="molecule type" value="Genomic_DNA"/>
</dbReference>
<dbReference type="SMART" id="SM00450">
    <property type="entry name" value="RHOD"/>
    <property type="match status" value="1"/>
</dbReference>
<dbReference type="SUPFAM" id="SSF52821">
    <property type="entry name" value="Rhodanese/Cell cycle control phosphatase"/>
    <property type="match status" value="1"/>
</dbReference>
<protein>
    <submittedName>
        <fullName evidence="2">Rhodanese-like domain-containing protein</fullName>
    </submittedName>
</protein>
<dbReference type="InterPro" id="IPR050229">
    <property type="entry name" value="GlpE_sulfurtransferase"/>
</dbReference>
<dbReference type="RefSeq" id="WP_345334057.1">
    <property type="nucleotide sequence ID" value="NZ_BAABJZ010000013.1"/>
</dbReference>
<sequence>MHEFIDFLTRNPILSLAWVALAALFISSLVQGKLSKFTTVDHQAATLLINKEDAKILDVRGEDEFKKGHIVDALNVPLSQIKNNQLATVEKHKNSPIIVVCNAGISSSQAANTLVKAGFDKVYNLKGGMTDWNAANMPVVRGKKR</sequence>
<gene>
    <name evidence="2" type="ORF">GCM10023333_10130</name>
</gene>
<accession>A0ABP9EQJ6</accession>
<comment type="caution">
    <text evidence="2">The sequence shown here is derived from an EMBL/GenBank/DDBJ whole genome shotgun (WGS) entry which is preliminary data.</text>
</comment>
<dbReference type="CDD" id="cd00158">
    <property type="entry name" value="RHOD"/>
    <property type="match status" value="1"/>
</dbReference>
<dbReference type="Proteomes" id="UP001499988">
    <property type="component" value="Unassembled WGS sequence"/>
</dbReference>
<dbReference type="Gene3D" id="3.40.250.10">
    <property type="entry name" value="Rhodanese-like domain"/>
    <property type="match status" value="1"/>
</dbReference>
<dbReference type="PANTHER" id="PTHR43031">
    <property type="entry name" value="FAD-DEPENDENT OXIDOREDUCTASE"/>
    <property type="match status" value="1"/>
</dbReference>
<dbReference type="Pfam" id="PF00581">
    <property type="entry name" value="Rhodanese"/>
    <property type="match status" value="1"/>
</dbReference>
<keyword evidence="3" id="KW-1185">Reference proteome</keyword>
<evidence type="ECO:0000313" key="2">
    <source>
        <dbReference type="EMBL" id="GAA4878500.1"/>
    </source>
</evidence>
<reference evidence="3" key="1">
    <citation type="journal article" date="2019" name="Int. J. Syst. Evol. Microbiol.">
        <title>The Global Catalogue of Microorganisms (GCM) 10K type strain sequencing project: providing services to taxonomists for standard genome sequencing and annotation.</title>
        <authorList>
            <consortium name="The Broad Institute Genomics Platform"/>
            <consortium name="The Broad Institute Genome Sequencing Center for Infectious Disease"/>
            <person name="Wu L."/>
            <person name="Ma J."/>
        </authorList>
    </citation>
    <scope>NUCLEOTIDE SEQUENCE [LARGE SCALE GENOMIC DNA]</scope>
    <source>
        <strain evidence="3">JCM 18401</strain>
    </source>
</reference>
<dbReference type="InterPro" id="IPR001763">
    <property type="entry name" value="Rhodanese-like_dom"/>
</dbReference>